<dbReference type="GO" id="GO:0008300">
    <property type="term" value="P:isoprenoid catabolic process"/>
    <property type="evidence" value="ECO:0007669"/>
    <property type="project" value="TreeGrafter"/>
</dbReference>
<accession>A0A1V2DWA9</accession>
<dbReference type="Gene3D" id="1.10.12.10">
    <property type="entry name" value="Lyase 2-enoyl-coa Hydratase, Chain A, domain 2"/>
    <property type="match status" value="1"/>
</dbReference>
<dbReference type="RefSeq" id="WP_076722404.1">
    <property type="nucleotide sequence ID" value="NZ_MSCW01000001.1"/>
</dbReference>
<dbReference type="InterPro" id="IPR029045">
    <property type="entry name" value="ClpP/crotonase-like_dom_sf"/>
</dbReference>
<protein>
    <submittedName>
        <fullName evidence="2">Enoyl-CoA hydratase</fullName>
    </submittedName>
</protein>
<dbReference type="PANTHER" id="PTHR42964">
    <property type="entry name" value="ENOYL-COA HYDRATASE"/>
    <property type="match status" value="1"/>
</dbReference>
<dbReference type="AlphaFoldDB" id="A0A1V2DWA9"/>
<dbReference type="Proteomes" id="UP000189339">
    <property type="component" value="Unassembled WGS sequence"/>
</dbReference>
<name>A0A1V2DWA9_9GAMM</name>
<dbReference type="InterPro" id="IPR014748">
    <property type="entry name" value="Enoyl-CoA_hydra_C"/>
</dbReference>
<dbReference type="InterPro" id="IPR001753">
    <property type="entry name" value="Enoyl-CoA_hydra/iso"/>
</dbReference>
<dbReference type="GO" id="GO:0003824">
    <property type="term" value="F:catalytic activity"/>
    <property type="evidence" value="ECO:0007669"/>
    <property type="project" value="UniProtKB-ARBA"/>
</dbReference>
<evidence type="ECO:0000313" key="2">
    <source>
        <dbReference type="EMBL" id="ONF44908.1"/>
    </source>
</evidence>
<evidence type="ECO:0000256" key="1">
    <source>
        <dbReference type="ARBA" id="ARBA00005254"/>
    </source>
</evidence>
<gene>
    <name evidence="2" type="ORF">BTO32_00045</name>
</gene>
<comment type="caution">
    <text evidence="2">The sequence shown here is derived from an EMBL/GenBank/DDBJ whole genome shotgun (WGS) entry which is preliminary data.</text>
</comment>
<dbReference type="Gene3D" id="3.90.226.10">
    <property type="entry name" value="2-enoyl-CoA Hydratase, Chain A, domain 1"/>
    <property type="match status" value="1"/>
</dbReference>
<organism evidence="2 3">
    <name type="scientific">Marinobacter lutaoensis</name>
    <dbReference type="NCBI Taxonomy" id="135739"/>
    <lineage>
        <taxon>Bacteria</taxon>
        <taxon>Pseudomonadati</taxon>
        <taxon>Pseudomonadota</taxon>
        <taxon>Gammaproteobacteria</taxon>
        <taxon>Pseudomonadales</taxon>
        <taxon>Marinobacteraceae</taxon>
        <taxon>Marinobacter</taxon>
    </lineage>
</organism>
<dbReference type="InterPro" id="IPR051683">
    <property type="entry name" value="Enoyl-CoA_Hydratase/Isomerase"/>
</dbReference>
<dbReference type="SUPFAM" id="SSF52096">
    <property type="entry name" value="ClpP/crotonase"/>
    <property type="match status" value="1"/>
</dbReference>
<evidence type="ECO:0000313" key="3">
    <source>
        <dbReference type="Proteomes" id="UP000189339"/>
    </source>
</evidence>
<dbReference type="CDD" id="cd06558">
    <property type="entry name" value="crotonase-like"/>
    <property type="match status" value="1"/>
</dbReference>
<dbReference type="Pfam" id="PF00378">
    <property type="entry name" value="ECH_1"/>
    <property type="match status" value="1"/>
</dbReference>
<keyword evidence="3" id="KW-1185">Reference proteome</keyword>
<comment type="similarity">
    <text evidence="1">Belongs to the enoyl-CoA hydratase/isomerase family.</text>
</comment>
<dbReference type="OrthoDB" id="9807606at2"/>
<dbReference type="STRING" id="135739.BTO32_00045"/>
<sequence>MTRLPHCDTLRLDLHGSTLFITLNRPEVRNAMSLRMVAELSTVFTLIETDPAVRAVVLRGAGGHFCAGGDLHDMAEARGRPQEGGQPDPFHTLNRAFGRLLQQVNAAANIVVTVLEGTVMGGGLGLVCVSDVALAGVQTRFALPETSLGVIPAQIAPFVVQRIGLTQARRLALLGITVDAHEARALGLVHQVAEGDAELDTQLQQVLARVRRCAPDATARTKALLHRVGQEPMADLLDDAAALFAQAMRGPEGAEGTLAFIQKRPPGWAENDH</sequence>
<proteinExistence type="inferred from homology"/>
<dbReference type="EMBL" id="MSCW01000001">
    <property type="protein sequence ID" value="ONF44908.1"/>
    <property type="molecule type" value="Genomic_DNA"/>
</dbReference>
<dbReference type="PANTHER" id="PTHR42964:SF1">
    <property type="entry name" value="POLYKETIDE BIOSYNTHESIS ENOYL-COA HYDRATASE PKSH-RELATED"/>
    <property type="match status" value="1"/>
</dbReference>
<reference evidence="2 3" key="1">
    <citation type="submission" date="2016-12" db="EMBL/GenBank/DDBJ databases">
        <title>Marinobacter lutaoensis whole genome sequencing.</title>
        <authorList>
            <person name="Verma A."/>
            <person name="Krishnamurthi S."/>
        </authorList>
    </citation>
    <scope>NUCLEOTIDE SEQUENCE [LARGE SCALE GENOMIC DNA]</scope>
    <source>
        <strain evidence="2 3">T5054</strain>
    </source>
</reference>